<accession>A0A3D9LLR2</accession>
<feature type="domain" description="DUF6705" evidence="1">
    <location>
        <begin position="1"/>
        <end position="190"/>
    </location>
</feature>
<dbReference type="AlphaFoldDB" id="A0A3D9LLR2"/>
<dbReference type="Pfam" id="PF20448">
    <property type="entry name" value="DUF6705"/>
    <property type="match status" value="1"/>
</dbReference>
<dbReference type="Proteomes" id="UP000256919">
    <property type="component" value="Unassembled WGS sequence"/>
</dbReference>
<name>A0A3D9LLR2_9FLAO</name>
<dbReference type="RefSeq" id="WP_115813096.1">
    <property type="nucleotide sequence ID" value="NZ_QREI01000026.1"/>
</dbReference>
<proteinExistence type="predicted"/>
<gene>
    <name evidence="2" type="ORF">DFQ09_1261</name>
</gene>
<reference evidence="2 3" key="1">
    <citation type="submission" date="2018-07" db="EMBL/GenBank/DDBJ databases">
        <title>Genomic Encyclopedia of Type Strains, Phase III (KMG-III): the genomes of soil and plant-associated and newly described type strains.</title>
        <authorList>
            <person name="Whitman W."/>
        </authorList>
    </citation>
    <scope>NUCLEOTIDE SEQUENCE [LARGE SCALE GENOMIC DNA]</scope>
    <source>
        <strain evidence="2 3">CECT 7948</strain>
    </source>
</reference>
<dbReference type="OrthoDB" id="1261237at2"/>
<dbReference type="EMBL" id="QREI01000026">
    <property type="protein sequence ID" value="REE06933.1"/>
    <property type="molecule type" value="Genomic_DNA"/>
</dbReference>
<evidence type="ECO:0000259" key="1">
    <source>
        <dbReference type="Pfam" id="PF20448"/>
    </source>
</evidence>
<organism evidence="2 3">
    <name type="scientific">Winogradskyella pacifica</name>
    <dbReference type="NCBI Taxonomy" id="664642"/>
    <lineage>
        <taxon>Bacteria</taxon>
        <taxon>Pseudomonadati</taxon>
        <taxon>Bacteroidota</taxon>
        <taxon>Flavobacteriia</taxon>
        <taxon>Flavobacteriales</taxon>
        <taxon>Flavobacteriaceae</taxon>
        <taxon>Winogradskyella</taxon>
    </lineage>
</organism>
<evidence type="ECO:0000313" key="2">
    <source>
        <dbReference type="EMBL" id="REE06933.1"/>
    </source>
</evidence>
<protein>
    <recommendedName>
        <fullName evidence="1">DUF6705 domain-containing protein</fullName>
    </recommendedName>
</protein>
<sequence>MKIITNIILLLIINYSFGQTIVPIEDRKTTTEVEGNTYYYKDVNGEFNKFLGDWKYQNNATNPTKIVEISFFKREMDRVGTGGYEDEIFARIKYTENDIIIYNTFPVLQPALNTRDWNIFGGYFTDPTNTNKLKLGYYSEPGLGGTTGQLELNYSNLGNEEQLHWKVFTWRDTNEEGSFKMPYEMTLVKQ</sequence>
<keyword evidence="3" id="KW-1185">Reference proteome</keyword>
<evidence type="ECO:0000313" key="3">
    <source>
        <dbReference type="Proteomes" id="UP000256919"/>
    </source>
</evidence>
<dbReference type="InterPro" id="IPR046551">
    <property type="entry name" value="DUF6705"/>
</dbReference>
<comment type="caution">
    <text evidence="2">The sequence shown here is derived from an EMBL/GenBank/DDBJ whole genome shotgun (WGS) entry which is preliminary data.</text>
</comment>